<dbReference type="EMBL" id="CP014209">
    <property type="protein sequence ID" value="ANC32467.1"/>
    <property type="molecule type" value="Genomic_DNA"/>
</dbReference>
<dbReference type="AlphaFoldDB" id="A0A161IFZ0"/>
<feature type="region of interest" description="Disordered" evidence="1">
    <location>
        <begin position="234"/>
        <end position="260"/>
    </location>
</feature>
<dbReference type="OrthoDB" id="3199565at2"/>
<feature type="region of interest" description="Disordered" evidence="1">
    <location>
        <begin position="117"/>
        <end position="136"/>
    </location>
</feature>
<dbReference type="Proteomes" id="UP000076794">
    <property type="component" value="Chromosome"/>
</dbReference>
<feature type="compositionally biased region" description="Basic residues" evidence="1">
    <location>
        <begin position="120"/>
        <end position="129"/>
    </location>
</feature>
<reference evidence="2 3" key="1">
    <citation type="submission" date="2016-01" db="EMBL/GenBank/DDBJ databases">
        <title>Complete genome sequence of a soil Actinobacterium, Isoptericola dokdonensis DS-3.</title>
        <authorList>
            <person name="Kwon S.-K."/>
            <person name="Kim J.F."/>
        </authorList>
    </citation>
    <scope>NUCLEOTIDE SEQUENCE [LARGE SCALE GENOMIC DNA]</scope>
    <source>
        <strain evidence="2 3">DS-3</strain>
    </source>
</reference>
<proteinExistence type="predicted"/>
<accession>A0A161IFZ0</accession>
<gene>
    <name evidence="2" type="ORF">I598_2950</name>
</gene>
<evidence type="ECO:0000313" key="2">
    <source>
        <dbReference type="EMBL" id="ANC32467.1"/>
    </source>
</evidence>
<dbReference type="KEGG" id="ido:I598_2950"/>
<dbReference type="RefSeq" id="WP_157557260.1">
    <property type="nucleotide sequence ID" value="NZ_CP014209.1"/>
</dbReference>
<organism evidence="2 3">
    <name type="scientific">Isoptericola dokdonensis DS-3</name>
    <dbReference type="NCBI Taxonomy" id="1300344"/>
    <lineage>
        <taxon>Bacteria</taxon>
        <taxon>Bacillati</taxon>
        <taxon>Actinomycetota</taxon>
        <taxon>Actinomycetes</taxon>
        <taxon>Micrococcales</taxon>
        <taxon>Promicromonosporaceae</taxon>
        <taxon>Isoptericola</taxon>
    </lineage>
</organism>
<evidence type="ECO:0000313" key="3">
    <source>
        <dbReference type="Proteomes" id="UP000076794"/>
    </source>
</evidence>
<name>A0A161IFZ0_9MICO</name>
<evidence type="ECO:0008006" key="4">
    <source>
        <dbReference type="Google" id="ProtNLM"/>
    </source>
</evidence>
<evidence type="ECO:0000256" key="1">
    <source>
        <dbReference type="SAM" id="MobiDB-lite"/>
    </source>
</evidence>
<keyword evidence="3" id="KW-1185">Reference proteome</keyword>
<feature type="region of interest" description="Disordered" evidence="1">
    <location>
        <begin position="1"/>
        <end position="20"/>
    </location>
</feature>
<sequence>MTGSHAVGLRVPASKGALRRDPDAPARVACTASVRAVRLHDPGLAEPQYVMHPYRVSIPFLGKAWAGLDVEVSDPEIGPFAHTRRQIDGHLMEFGDHFGFGDLQPVELVDLEYQISEGPRRHRPRRRAGPRPGGPAAAVVARPDLSVLRQMCVRTFAFRNQQSWPPLPLRPMDDWSLAYADARDETLVDGTTPILATLDEARAWLADKVREIDEVYARCRPGRTRHWCRCTKRSAPLRKPQKAPSDHEEVSRRKRAGPLP</sequence>
<protein>
    <recommendedName>
        <fullName evidence="4">Nucleotidyl transferase AbiEii toxin, Type IV TA system</fullName>
    </recommendedName>
</protein>
<dbReference type="PATRIC" id="fig|1300344.3.peg.2970"/>